<sequence length="289" mass="32215">MTYKIMTDACCDLPLDFVEENGIHVINMTINLNGNEYLDDLGKTFDREAFFQSVKNGEIATTSQINIGTYFETFKYYIENNEPVLYLAFSSGLSGSYNNAMAAVEMLKEEYGLIEVTVVDTLAACLGEGLLIYEAVQLKKMGKSLVEVAQWIEENKLKLHSWVTVEDIKHLERGGRISAVSATLGTLLNVKPIIIMNRTGNLVPFAKVRGRKKSLQYLVQKTIEGIVEPEKQTLFIGHVGVPEEAIWIKNTILDKMAVKDIQIYPYGPTIAAHTGFGSIAVFSFGEIKK</sequence>
<gene>
    <name evidence="3" type="ORF">SAMN04488700_2107</name>
</gene>
<dbReference type="SUPFAM" id="SSF82549">
    <property type="entry name" value="DAK1/DegV-like"/>
    <property type="match status" value="1"/>
</dbReference>
<dbReference type="PANTHER" id="PTHR33434">
    <property type="entry name" value="DEGV DOMAIN-CONTAINING PROTEIN DR_1986-RELATED"/>
    <property type="match status" value="1"/>
</dbReference>
<evidence type="ECO:0000313" key="3">
    <source>
        <dbReference type="EMBL" id="SMH38211.1"/>
    </source>
</evidence>
<name>A0A1X7NLM0_9LACT</name>
<evidence type="ECO:0000256" key="2">
    <source>
        <dbReference type="ARBA" id="ARBA00023121"/>
    </source>
</evidence>
<accession>A0A1X7NLM0</accession>
<dbReference type="NCBIfam" id="TIGR00762">
    <property type="entry name" value="DegV"/>
    <property type="match status" value="1"/>
</dbReference>
<organism evidence="3 4">
    <name type="scientific">Carnobacterium iners</name>
    <dbReference type="NCBI Taxonomy" id="1073423"/>
    <lineage>
        <taxon>Bacteria</taxon>
        <taxon>Bacillati</taxon>
        <taxon>Bacillota</taxon>
        <taxon>Bacilli</taxon>
        <taxon>Lactobacillales</taxon>
        <taxon>Carnobacteriaceae</taxon>
        <taxon>Carnobacterium</taxon>
    </lineage>
</organism>
<evidence type="ECO:0000313" key="4">
    <source>
        <dbReference type="Proteomes" id="UP000193435"/>
    </source>
</evidence>
<evidence type="ECO:0000256" key="1">
    <source>
        <dbReference type="ARBA" id="ARBA00003238"/>
    </source>
</evidence>
<comment type="function">
    <text evidence="1">May bind long-chain fatty acids, such as palmitate, and may play a role in lipid transport or fatty acid metabolism.</text>
</comment>
<dbReference type="EMBL" id="FXBJ01000002">
    <property type="protein sequence ID" value="SMH38211.1"/>
    <property type="molecule type" value="Genomic_DNA"/>
</dbReference>
<dbReference type="GO" id="GO:0008289">
    <property type="term" value="F:lipid binding"/>
    <property type="evidence" value="ECO:0007669"/>
    <property type="project" value="UniProtKB-KW"/>
</dbReference>
<protein>
    <submittedName>
        <fullName evidence="3">EDD domain protein, DegV family</fullName>
    </submittedName>
</protein>
<dbReference type="Proteomes" id="UP000193435">
    <property type="component" value="Unassembled WGS sequence"/>
</dbReference>
<dbReference type="InterPro" id="IPR050270">
    <property type="entry name" value="DegV_domain_contain"/>
</dbReference>
<dbReference type="OrthoDB" id="9780660at2"/>
<dbReference type="STRING" id="1073423.SAMN04488700_2107"/>
<dbReference type="Gene3D" id="3.40.50.10440">
    <property type="entry name" value="Dihydroxyacetone kinase, domain 1"/>
    <property type="match status" value="1"/>
</dbReference>
<dbReference type="RefSeq" id="WP_085560147.1">
    <property type="nucleotide sequence ID" value="NZ_FOAH01000013.1"/>
</dbReference>
<dbReference type="Gene3D" id="2.20.28.50">
    <property type="entry name" value="degv family protein"/>
    <property type="match status" value="1"/>
</dbReference>
<dbReference type="InterPro" id="IPR043168">
    <property type="entry name" value="DegV_C"/>
</dbReference>
<proteinExistence type="predicted"/>
<dbReference type="PROSITE" id="PS51482">
    <property type="entry name" value="DEGV"/>
    <property type="match status" value="1"/>
</dbReference>
<dbReference type="AlphaFoldDB" id="A0A1X7NLM0"/>
<dbReference type="InterPro" id="IPR003797">
    <property type="entry name" value="DegV"/>
</dbReference>
<reference evidence="3 4" key="1">
    <citation type="submission" date="2017-04" db="EMBL/GenBank/DDBJ databases">
        <authorList>
            <person name="Afonso C.L."/>
            <person name="Miller P.J."/>
            <person name="Scott M.A."/>
            <person name="Spackman E."/>
            <person name="Goraichik I."/>
            <person name="Dimitrov K.M."/>
            <person name="Suarez D.L."/>
            <person name="Swayne D.E."/>
        </authorList>
    </citation>
    <scope>NUCLEOTIDE SEQUENCE [LARGE SCALE GENOMIC DNA]</scope>
    <source>
        <strain evidence="3 4">LMG26642</strain>
    </source>
</reference>
<keyword evidence="4" id="KW-1185">Reference proteome</keyword>
<dbReference type="Pfam" id="PF02645">
    <property type="entry name" value="DegV"/>
    <property type="match status" value="1"/>
</dbReference>
<dbReference type="Gene3D" id="3.30.1180.10">
    <property type="match status" value="1"/>
</dbReference>
<dbReference type="PANTHER" id="PTHR33434:SF3">
    <property type="entry name" value="DEGV DOMAIN-CONTAINING PROTEIN YITS"/>
    <property type="match status" value="1"/>
</dbReference>
<keyword evidence="2" id="KW-0446">Lipid-binding</keyword>